<name>A0A2S8FUH2_9BACT</name>
<dbReference type="SUPFAM" id="SSF101898">
    <property type="entry name" value="NHL repeat"/>
    <property type="match status" value="1"/>
</dbReference>
<dbReference type="InterPro" id="IPR001258">
    <property type="entry name" value="NHL_repeat"/>
</dbReference>
<evidence type="ECO:0000313" key="6">
    <source>
        <dbReference type="EMBL" id="PQO35822.1"/>
    </source>
</evidence>
<gene>
    <name evidence="6" type="ORF">C5Y96_09240</name>
</gene>
<dbReference type="Pfam" id="PF08450">
    <property type="entry name" value="SGL"/>
    <property type="match status" value="1"/>
</dbReference>
<dbReference type="InterPro" id="IPR013658">
    <property type="entry name" value="SGL"/>
</dbReference>
<evidence type="ECO:0000259" key="4">
    <source>
        <dbReference type="Pfam" id="PF08450"/>
    </source>
</evidence>
<keyword evidence="1" id="KW-0677">Repeat</keyword>
<dbReference type="Pfam" id="PF01436">
    <property type="entry name" value="NHL"/>
    <property type="match status" value="1"/>
</dbReference>
<dbReference type="PANTHER" id="PTHR46388">
    <property type="entry name" value="NHL REPEAT-CONTAINING PROTEIN 2"/>
    <property type="match status" value="1"/>
</dbReference>
<evidence type="ECO:0000259" key="5">
    <source>
        <dbReference type="Pfam" id="PF25021"/>
    </source>
</evidence>
<dbReference type="Gene3D" id="2.120.10.30">
    <property type="entry name" value="TolB, C-terminal domain"/>
    <property type="match status" value="3"/>
</dbReference>
<evidence type="ECO:0000256" key="2">
    <source>
        <dbReference type="SAM" id="MobiDB-lite"/>
    </source>
</evidence>
<feature type="region of interest" description="Disordered" evidence="2">
    <location>
        <begin position="319"/>
        <end position="342"/>
    </location>
</feature>
<sequence length="370" mass="39250">MISRLCLLLTLLTFLPVTPSLATEFGDIVTVAGTGHKELGKMDGPVDQVNIGQTFGVLIGPDGALYVTEVENHRVLRVDLQTKQVTTVAGNGTKGYSGDGGPATEAQLNEPYEVRFATNGDMYFVEMQNHLVRKVDAKTGTISTVAGTGKPGYSGDGGPALKAQFKQPHSIVLSEDDSTLYVADIQNHRIRAVDLKTGIVLSIAGNGEKKMPIDGETIAGKAMVGPRALYLDGDDLWIALREGHSVWRLDLKTGIVHHVACSGKQGYSGDGGSAKEATMNGPKGIVKAPNGNLYVVDTENQAIREIDVKNDRIRTVAGIGPKGRGYSGDNGPATEAKMDRPHGIGVGADNALYIGDTNNHRVRKVVPVSQ</sequence>
<dbReference type="Pfam" id="PF25021">
    <property type="entry name" value="TEN_NHL"/>
    <property type="match status" value="1"/>
</dbReference>
<evidence type="ECO:0000256" key="1">
    <source>
        <dbReference type="ARBA" id="ARBA00022737"/>
    </source>
</evidence>
<dbReference type="PANTHER" id="PTHR46388:SF2">
    <property type="entry name" value="NHL REPEAT-CONTAINING PROTEIN 2"/>
    <property type="match status" value="1"/>
</dbReference>
<feature type="signal peptide" evidence="3">
    <location>
        <begin position="1"/>
        <end position="22"/>
    </location>
</feature>
<dbReference type="Proteomes" id="UP000240009">
    <property type="component" value="Unassembled WGS sequence"/>
</dbReference>
<organism evidence="6 7">
    <name type="scientific">Blastopirellula marina</name>
    <dbReference type="NCBI Taxonomy" id="124"/>
    <lineage>
        <taxon>Bacteria</taxon>
        <taxon>Pseudomonadati</taxon>
        <taxon>Planctomycetota</taxon>
        <taxon>Planctomycetia</taxon>
        <taxon>Pirellulales</taxon>
        <taxon>Pirellulaceae</taxon>
        <taxon>Blastopirellula</taxon>
    </lineage>
</organism>
<protein>
    <submittedName>
        <fullName evidence="6">Uncharacterized protein</fullName>
    </submittedName>
</protein>
<comment type="caution">
    <text evidence="6">The sequence shown here is derived from an EMBL/GenBank/DDBJ whole genome shotgun (WGS) entry which is preliminary data.</text>
</comment>
<evidence type="ECO:0000256" key="3">
    <source>
        <dbReference type="SAM" id="SignalP"/>
    </source>
</evidence>
<dbReference type="InterPro" id="IPR011042">
    <property type="entry name" value="6-blade_b-propeller_TolB-like"/>
</dbReference>
<keyword evidence="3" id="KW-0732">Signal</keyword>
<proteinExistence type="predicted"/>
<evidence type="ECO:0000313" key="7">
    <source>
        <dbReference type="Proteomes" id="UP000240009"/>
    </source>
</evidence>
<dbReference type="AlphaFoldDB" id="A0A2S8FUH2"/>
<feature type="domain" description="Teneurin NHL" evidence="5">
    <location>
        <begin position="264"/>
        <end position="317"/>
    </location>
</feature>
<dbReference type="OrthoDB" id="9799230at2"/>
<dbReference type="RefSeq" id="WP_105352335.1">
    <property type="nucleotide sequence ID" value="NZ_PUIA01000026.1"/>
</dbReference>
<accession>A0A2S8FUH2</accession>
<dbReference type="InterPro" id="IPR056822">
    <property type="entry name" value="TEN_NHL"/>
</dbReference>
<feature type="domain" description="SMP-30/Gluconolactonase/LRE-like region" evidence="4">
    <location>
        <begin position="45"/>
        <end position="259"/>
    </location>
</feature>
<feature type="chain" id="PRO_5015460416" evidence="3">
    <location>
        <begin position="23"/>
        <end position="370"/>
    </location>
</feature>
<reference evidence="6 7" key="1">
    <citation type="submission" date="2018-02" db="EMBL/GenBank/DDBJ databases">
        <title>Comparative genomes isolates from brazilian mangrove.</title>
        <authorList>
            <person name="Araujo J.E."/>
            <person name="Taketani R.G."/>
            <person name="Silva M.C.P."/>
            <person name="Loureco M.V."/>
            <person name="Andreote F.D."/>
        </authorList>
    </citation>
    <scope>NUCLEOTIDE SEQUENCE [LARGE SCALE GENOMIC DNA]</scope>
    <source>
        <strain evidence="6 7">HEX-2 MGV</strain>
    </source>
</reference>
<dbReference type="EMBL" id="PUIA01000026">
    <property type="protein sequence ID" value="PQO35822.1"/>
    <property type="molecule type" value="Genomic_DNA"/>
</dbReference>